<dbReference type="SUPFAM" id="SSF56784">
    <property type="entry name" value="HAD-like"/>
    <property type="match status" value="1"/>
</dbReference>
<accession>A0A161QJ98</accession>
<dbReference type="NCBIfam" id="TIGR01549">
    <property type="entry name" value="HAD-SF-IA-v1"/>
    <property type="match status" value="1"/>
</dbReference>
<evidence type="ECO:0000313" key="4">
    <source>
        <dbReference type="Proteomes" id="UP000075806"/>
    </source>
</evidence>
<dbReference type="PANTHER" id="PTHR43434">
    <property type="entry name" value="PHOSPHOGLYCOLATE PHOSPHATASE"/>
    <property type="match status" value="1"/>
</dbReference>
<sequence>MNKYKVILFDLDGTLSDPKEGITKSVQYALEYMNIVEEDLHKLDSFIGPPLQESFKEYYGFDERQTNKAIERYRERFKKVGMFENDLYPNIDKLLRELVKQGFILVVATSKPTVFAKQIVEYFNIKQHFDLIVGSQLDGTRTSKSEIIQYIMNRYEKQRLRDFVMIGDRKHDMIGAKFCGIDSIAVTYGYGSYNELATEEPTFMVDSVFELKELLLGT</sequence>
<evidence type="ECO:0000313" key="3">
    <source>
        <dbReference type="EMBL" id="KYG29648.1"/>
    </source>
</evidence>
<dbReference type="AlphaFoldDB" id="A0A161QJ98"/>
<dbReference type="SFLD" id="SFLDG01129">
    <property type="entry name" value="C1.5:_HAD__Beta-PGM__Phosphata"/>
    <property type="match status" value="1"/>
</dbReference>
<dbReference type="CDD" id="cd04302">
    <property type="entry name" value="HAD_5NT"/>
    <property type="match status" value="1"/>
</dbReference>
<keyword evidence="4" id="KW-1185">Reference proteome</keyword>
<dbReference type="InterPro" id="IPR023198">
    <property type="entry name" value="PGP-like_dom2"/>
</dbReference>
<dbReference type="InterPro" id="IPR006439">
    <property type="entry name" value="HAD-SF_hydro_IA"/>
</dbReference>
<dbReference type="FunFam" id="3.40.50.1000:FF:000022">
    <property type="entry name" value="Phosphoglycolate phosphatase"/>
    <property type="match status" value="1"/>
</dbReference>
<dbReference type="InterPro" id="IPR050155">
    <property type="entry name" value="HAD-like_hydrolase_sf"/>
</dbReference>
<dbReference type="OrthoDB" id="9792518at2"/>
<proteinExistence type="predicted"/>
<organism evidence="3 4">
    <name type="scientific">Alkalihalobacillus trypoxylicola</name>
    <dbReference type="NCBI Taxonomy" id="519424"/>
    <lineage>
        <taxon>Bacteria</taxon>
        <taxon>Bacillati</taxon>
        <taxon>Bacillota</taxon>
        <taxon>Bacilli</taxon>
        <taxon>Bacillales</taxon>
        <taxon>Bacillaceae</taxon>
        <taxon>Alkalihalobacillus</taxon>
    </lineage>
</organism>
<comment type="caution">
    <text evidence="3">The sequence shown here is derived from an EMBL/GenBank/DDBJ whole genome shotgun (WGS) entry which is preliminary data.</text>
</comment>
<keyword evidence="1" id="KW-0378">Hydrolase</keyword>
<keyword evidence="2" id="KW-0460">Magnesium</keyword>
<dbReference type="InterPro" id="IPR036412">
    <property type="entry name" value="HAD-like_sf"/>
</dbReference>
<dbReference type="InterPro" id="IPR023214">
    <property type="entry name" value="HAD_sf"/>
</dbReference>
<dbReference type="STRING" id="519424.AZF04_09060"/>
<name>A0A161QJ98_9BACI</name>
<dbReference type="Pfam" id="PF13419">
    <property type="entry name" value="HAD_2"/>
    <property type="match status" value="1"/>
</dbReference>
<dbReference type="GO" id="GO:0005829">
    <property type="term" value="C:cytosol"/>
    <property type="evidence" value="ECO:0007669"/>
    <property type="project" value="TreeGrafter"/>
</dbReference>
<dbReference type="GO" id="GO:0004713">
    <property type="term" value="F:protein tyrosine kinase activity"/>
    <property type="evidence" value="ECO:0007669"/>
    <property type="project" value="TreeGrafter"/>
</dbReference>
<evidence type="ECO:0000256" key="1">
    <source>
        <dbReference type="ARBA" id="ARBA00022801"/>
    </source>
</evidence>
<dbReference type="SFLD" id="SFLDG01135">
    <property type="entry name" value="C1.5.6:_HAD__Beta-PGM__Phospha"/>
    <property type="match status" value="1"/>
</dbReference>
<dbReference type="InterPro" id="IPR041492">
    <property type="entry name" value="HAD_2"/>
</dbReference>
<gene>
    <name evidence="3" type="ORF">AZF04_09060</name>
</gene>
<dbReference type="Gene3D" id="1.10.150.240">
    <property type="entry name" value="Putative phosphatase, domain 2"/>
    <property type="match status" value="1"/>
</dbReference>
<protein>
    <submittedName>
        <fullName evidence="3">Phosphoglycolate phosphatase</fullName>
    </submittedName>
</protein>
<dbReference type="GO" id="GO:0016787">
    <property type="term" value="F:hydrolase activity"/>
    <property type="evidence" value="ECO:0007669"/>
    <property type="project" value="UniProtKB-KW"/>
</dbReference>
<reference evidence="3" key="1">
    <citation type="submission" date="2016-02" db="EMBL/GenBank/DDBJ databases">
        <title>Genome sequence of Bacillus trypoxylicola KCTC 13244(T).</title>
        <authorList>
            <person name="Jeong H."/>
            <person name="Park S.-H."/>
            <person name="Choi S.-K."/>
        </authorList>
    </citation>
    <scope>NUCLEOTIDE SEQUENCE [LARGE SCALE GENOMIC DNA]</scope>
    <source>
        <strain evidence="3">KCTC 13244</strain>
    </source>
</reference>
<dbReference type="SFLD" id="SFLDS00003">
    <property type="entry name" value="Haloacid_Dehalogenase"/>
    <property type="match status" value="1"/>
</dbReference>
<dbReference type="Gene3D" id="3.40.50.1000">
    <property type="entry name" value="HAD superfamily/HAD-like"/>
    <property type="match status" value="1"/>
</dbReference>
<dbReference type="RefSeq" id="WP_061949438.1">
    <property type="nucleotide sequence ID" value="NZ_LTAO01000023.1"/>
</dbReference>
<evidence type="ECO:0000256" key="2">
    <source>
        <dbReference type="ARBA" id="ARBA00022842"/>
    </source>
</evidence>
<dbReference type="EMBL" id="LTAO01000023">
    <property type="protein sequence ID" value="KYG29648.1"/>
    <property type="molecule type" value="Genomic_DNA"/>
</dbReference>
<dbReference type="Proteomes" id="UP000075806">
    <property type="component" value="Unassembled WGS sequence"/>
</dbReference>
<dbReference type="PANTHER" id="PTHR43434:SF20">
    <property type="entry name" value="5'-NUCLEOTIDASE"/>
    <property type="match status" value="1"/>
</dbReference>